<gene>
    <name evidence="2" type="ORF">mMyoMyo1_010635</name>
</gene>
<feature type="region of interest" description="Disordered" evidence="1">
    <location>
        <begin position="36"/>
        <end position="77"/>
    </location>
</feature>
<dbReference type="Proteomes" id="UP000527355">
    <property type="component" value="Unassembled WGS sequence"/>
</dbReference>
<organism evidence="2 3">
    <name type="scientific">Myotis myotis</name>
    <name type="common">Greater mouse-eared bat</name>
    <name type="synonym">Vespertilio myotis</name>
    <dbReference type="NCBI Taxonomy" id="51298"/>
    <lineage>
        <taxon>Eukaryota</taxon>
        <taxon>Metazoa</taxon>
        <taxon>Chordata</taxon>
        <taxon>Craniata</taxon>
        <taxon>Vertebrata</taxon>
        <taxon>Euteleostomi</taxon>
        <taxon>Mammalia</taxon>
        <taxon>Eutheria</taxon>
        <taxon>Laurasiatheria</taxon>
        <taxon>Chiroptera</taxon>
        <taxon>Yangochiroptera</taxon>
        <taxon>Vespertilionidae</taxon>
        <taxon>Myotis</taxon>
    </lineage>
</organism>
<comment type="caution">
    <text evidence="2">The sequence shown here is derived from an EMBL/GenBank/DDBJ whole genome shotgun (WGS) entry which is preliminary data.</text>
</comment>
<dbReference type="AlphaFoldDB" id="A0A7J7Z4S7"/>
<accession>A0A7J7Z4S7</accession>
<proteinExistence type="predicted"/>
<keyword evidence="3" id="KW-1185">Reference proteome</keyword>
<feature type="compositionally biased region" description="Pro residues" evidence="1">
    <location>
        <begin position="50"/>
        <end position="66"/>
    </location>
</feature>
<dbReference type="EMBL" id="JABWUV010000003">
    <property type="protein sequence ID" value="KAF6369257.1"/>
    <property type="molecule type" value="Genomic_DNA"/>
</dbReference>
<feature type="region of interest" description="Disordered" evidence="1">
    <location>
        <begin position="82"/>
        <end position="101"/>
    </location>
</feature>
<evidence type="ECO:0000313" key="3">
    <source>
        <dbReference type="Proteomes" id="UP000527355"/>
    </source>
</evidence>
<evidence type="ECO:0000313" key="2">
    <source>
        <dbReference type="EMBL" id="KAF6369257.1"/>
    </source>
</evidence>
<name>A0A7J7Z4S7_MYOMY</name>
<sequence>MLDLAEKQAFPMTPGNIITASVILYNKRLKCKLSPRPGARPEGWAGQLPAAPPPGKPCPRSTPPPNGGQDWPTNHPWPLPLAGPAPIAFHPPDQGRAGQPTSCVPSPLLAWSDWIQSGWAGWTPPMQEFVHWASCICINMGHKGFHQDKNFRMGMIFQEN</sequence>
<reference evidence="2 3" key="1">
    <citation type="journal article" date="2020" name="Nature">
        <title>Six reference-quality genomes reveal evolution of bat adaptations.</title>
        <authorList>
            <person name="Jebb D."/>
            <person name="Huang Z."/>
            <person name="Pippel M."/>
            <person name="Hughes G.M."/>
            <person name="Lavrichenko K."/>
            <person name="Devanna P."/>
            <person name="Winkler S."/>
            <person name="Jermiin L.S."/>
            <person name="Skirmuntt E.C."/>
            <person name="Katzourakis A."/>
            <person name="Burkitt-Gray L."/>
            <person name="Ray D.A."/>
            <person name="Sullivan K.A.M."/>
            <person name="Roscito J.G."/>
            <person name="Kirilenko B.M."/>
            <person name="Davalos L.M."/>
            <person name="Corthals A.P."/>
            <person name="Power M.L."/>
            <person name="Jones G."/>
            <person name="Ransome R.D."/>
            <person name="Dechmann D.K.N."/>
            <person name="Locatelli A.G."/>
            <person name="Puechmaille S.J."/>
            <person name="Fedrigo O."/>
            <person name="Jarvis E.D."/>
            <person name="Hiller M."/>
            <person name="Vernes S.C."/>
            <person name="Myers E.W."/>
            <person name="Teeling E.C."/>
        </authorList>
    </citation>
    <scope>NUCLEOTIDE SEQUENCE [LARGE SCALE GENOMIC DNA]</scope>
    <source>
        <strain evidence="2">MMyoMyo1</strain>
        <tissue evidence="2">Flight muscle</tissue>
    </source>
</reference>
<protein>
    <submittedName>
        <fullName evidence="2">Uncharacterized protein</fullName>
    </submittedName>
</protein>
<evidence type="ECO:0000256" key="1">
    <source>
        <dbReference type="SAM" id="MobiDB-lite"/>
    </source>
</evidence>